<evidence type="ECO:0000256" key="1">
    <source>
        <dbReference type="SAM" id="SignalP"/>
    </source>
</evidence>
<dbReference type="EMBL" id="DS231623">
    <property type="protein sequence ID" value="EDU51367.1"/>
    <property type="molecule type" value="Genomic_DNA"/>
</dbReference>
<dbReference type="HOGENOM" id="CLU_1949929_0_0_1"/>
<reference evidence="3" key="1">
    <citation type="journal article" date="2013" name="G3 (Bethesda)">
        <title>Comparative genomics of a plant-pathogenic fungus, Pyrenophora tritici-repentis, reveals transduplication and the impact of repeat elements on pathogenicity and population divergence.</title>
        <authorList>
            <person name="Manning V.A."/>
            <person name="Pandelova I."/>
            <person name="Dhillon B."/>
            <person name="Wilhelm L.J."/>
            <person name="Goodwin S.B."/>
            <person name="Berlin A.M."/>
            <person name="Figueroa M."/>
            <person name="Freitag M."/>
            <person name="Hane J.K."/>
            <person name="Henrissat B."/>
            <person name="Holman W.H."/>
            <person name="Kodira C.D."/>
            <person name="Martin J."/>
            <person name="Oliver R.P."/>
            <person name="Robbertse B."/>
            <person name="Schackwitz W."/>
            <person name="Schwartz D.C."/>
            <person name="Spatafora J.W."/>
            <person name="Turgeon B.G."/>
            <person name="Yandava C."/>
            <person name="Young S."/>
            <person name="Zhou S."/>
            <person name="Zeng Q."/>
            <person name="Grigoriev I.V."/>
            <person name="Ma L.-J."/>
            <person name="Ciuffetti L.M."/>
        </authorList>
    </citation>
    <scope>NUCLEOTIDE SEQUENCE [LARGE SCALE GENOMIC DNA]</scope>
    <source>
        <strain evidence="3">Pt-1C-BFP</strain>
    </source>
</reference>
<keyword evidence="1" id="KW-0732">Signal</keyword>
<sequence length="129" mass="13751">MVNGVLGIIGMFPPLLAESLGRCAVQLELRGAWAKLKFDAAWCLAWLPGVPGCAVVRLSHGPLHHQSGQPFHLWLSERGPVGVAFSGSATPFIAIVPYTAYAVGLRVPWNCRPGREAVGPEVAEWAPGD</sequence>
<dbReference type="InParanoid" id="B2WE75"/>
<name>B2WE75_PYRTR</name>
<dbReference type="Proteomes" id="UP000001471">
    <property type="component" value="Unassembled WGS sequence"/>
</dbReference>
<accession>B2WE75</accession>
<evidence type="ECO:0000313" key="3">
    <source>
        <dbReference type="Proteomes" id="UP000001471"/>
    </source>
</evidence>
<feature type="chain" id="PRO_5002784898" evidence="1">
    <location>
        <begin position="18"/>
        <end position="129"/>
    </location>
</feature>
<evidence type="ECO:0000313" key="2">
    <source>
        <dbReference type="EMBL" id="EDU51367.1"/>
    </source>
</evidence>
<protein>
    <submittedName>
        <fullName evidence="2">Uncharacterized protein</fullName>
    </submittedName>
</protein>
<gene>
    <name evidence="2" type="ORF">PTRG_08448</name>
</gene>
<feature type="signal peptide" evidence="1">
    <location>
        <begin position="1"/>
        <end position="17"/>
    </location>
</feature>
<dbReference type="AlphaFoldDB" id="B2WE75"/>
<organism evidence="2 3">
    <name type="scientific">Pyrenophora tritici-repentis (strain Pt-1C-BFP)</name>
    <name type="common">Wheat tan spot fungus</name>
    <name type="synonym">Drechslera tritici-repentis</name>
    <dbReference type="NCBI Taxonomy" id="426418"/>
    <lineage>
        <taxon>Eukaryota</taxon>
        <taxon>Fungi</taxon>
        <taxon>Dikarya</taxon>
        <taxon>Ascomycota</taxon>
        <taxon>Pezizomycotina</taxon>
        <taxon>Dothideomycetes</taxon>
        <taxon>Pleosporomycetidae</taxon>
        <taxon>Pleosporales</taxon>
        <taxon>Pleosporineae</taxon>
        <taxon>Pleosporaceae</taxon>
        <taxon>Pyrenophora</taxon>
    </lineage>
</organism>
<proteinExistence type="predicted"/>